<dbReference type="Gene3D" id="3.30.450.40">
    <property type="match status" value="1"/>
</dbReference>
<evidence type="ECO:0000256" key="3">
    <source>
        <dbReference type="ARBA" id="ARBA00023015"/>
    </source>
</evidence>
<evidence type="ECO:0000256" key="1">
    <source>
        <dbReference type="ARBA" id="ARBA00022741"/>
    </source>
</evidence>
<dbReference type="InterPro" id="IPR029016">
    <property type="entry name" value="GAF-like_dom_sf"/>
</dbReference>
<feature type="domain" description="Sigma-54 factor interaction" evidence="6">
    <location>
        <begin position="482"/>
        <end position="544"/>
    </location>
</feature>
<dbReference type="PROSITE" id="PS50045">
    <property type="entry name" value="SIGMA54_INTERACT_4"/>
    <property type="match status" value="1"/>
</dbReference>
<keyword evidence="5" id="KW-0804">Transcription</keyword>
<dbReference type="RefSeq" id="WP_011436920.1">
    <property type="nucleotide sequence ID" value="NC_007777.1"/>
</dbReference>
<evidence type="ECO:0000313" key="7">
    <source>
        <dbReference type="EMBL" id="ABD11877.1"/>
    </source>
</evidence>
<dbReference type="AlphaFoldDB" id="Q2JA15"/>
<dbReference type="InterPro" id="IPR027417">
    <property type="entry name" value="P-loop_NTPase"/>
</dbReference>
<dbReference type="PhylomeDB" id="Q2JA15"/>
<dbReference type="GO" id="GO:0006355">
    <property type="term" value="P:regulation of DNA-templated transcription"/>
    <property type="evidence" value="ECO:0007669"/>
    <property type="project" value="InterPro"/>
</dbReference>
<dbReference type="Proteomes" id="UP000001937">
    <property type="component" value="Chromosome"/>
</dbReference>
<dbReference type="Gene3D" id="3.40.50.300">
    <property type="entry name" value="P-loop containing nucleotide triphosphate hydrolases"/>
    <property type="match status" value="1"/>
</dbReference>
<dbReference type="GO" id="GO:0043565">
    <property type="term" value="F:sequence-specific DNA binding"/>
    <property type="evidence" value="ECO:0007669"/>
    <property type="project" value="InterPro"/>
</dbReference>
<reference evidence="7 8" key="1">
    <citation type="journal article" date="2007" name="Genome Res.">
        <title>Genome characteristics of facultatively symbiotic Frankia sp. strains reflect host range and host plant biogeography.</title>
        <authorList>
            <person name="Normand P."/>
            <person name="Lapierre P."/>
            <person name="Tisa L.S."/>
            <person name="Gogarten J.P."/>
            <person name="Alloisio N."/>
            <person name="Bagnarol E."/>
            <person name="Bassi C.A."/>
            <person name="Berry A.M."/>
            <person name="Bickhart D.M."/>
            <person name="Choisne N."/>
            <person name="Couloux A."/>
            <person name="Cournoyer B."/>
            <person name="Cruveiller S."/>
            <person name="Daubin V."/>
            <person name="Demange N."/>
            <person name="Francino M.P."/>
            <person name="Goltsman E."/>
            <person name="Huang Y."/>
            <person name="Kopp O.R."/>
            <person name="Labarre L."/>
            <person name="Lapidus A."/>
            <person name="Lavire C."/>
            <person name="Marechal J."/>
            <person name="Martinez M."/>
            <person name="Mastronunzio J.E."/>
            <person name="Mullin B.C."/>
            <person name="Niemann J."/>
            <person name="Pujic P."/>
            <person name="Rawnsley T."/>
            <person name="Rouy Z."/>
            <person name="Schenowitz C."/>
            <person name="Sellstedt A."/>
            <person name="Tavares F."/>
            <person name="Tomkins J.P."/>
            <person name="Vallenet D."/>
            <person name="Valverde C."/>
            <person name="Wall L.G."/>
            <person name="Wang Y."/>
            <person name="Medigue C."/>
            <person name="Benson D.R."/>
        </authorList>
    </citation>
    <scope>NUCLEOTIDE SEQUENCE [LARGE SCALE GENOMIC DNA]</scope>
    <source>
        <strain evidence="8">DSM 45818 / CECT 9043 / CcI3</strain>
    </source>
</reference>
<dbReference type="InterPro" id="IPR003018">
    <property type="entry name" value="GAF"/>
</dbReference>
<evidence type="ECO:0000256" key="2">
    <source>
        <dbReference type="ARBA" id="ARBA00022840"/>
    </source>
</evidence>
<protein>
    <submittedName>
        <fullName evidence="7">Transcriptional regulator</fullName>
    </submittedName>
</protein>
<evidence type="ECO:0000256" key="5">
    <source>
        <dbReference type="ARBA" id="ARBA00023163"/>
    </source>
</evidence>
<dbReference type="GO" id="GO:0005524">
    <property type="term" value="F:ATP binding"/>
    <property type="evidence" value="ECO:0007669"/>
    <property type="project" value="UniProtKB-KW"/>
</dbReference>
<evidence type="ECO:0000313" key="8">
    <source>
        <dbReference type="Proteomes" id="UP000001937"/>
    </source>
</evidence>
<dbReference type="Gene3D" id="1.10.8.60">
    <property type="match status" value="1"/>
</dbReference>
<proteinExistence type="predicted"/>
<dbReference type="PANTHER" id="PTHR32071:SF122">
    <property type="entry name" value="SIGMA FACTOR"/>
    <property type="match status" value="1"/>
</dbReference>
<dbReference type="PANTHER" id="PTHR32071">
    <property type="entry name" value="TRANSCRIPTIONAL REGULATORY PROTEIN"/>
    <property type="match status" value="1"/>
</dbReference>
<dbReference type="HOGENOM" id="CLU_000445_8_12_11"/>
<gene>
    <name evidence="7" type="ordered locus">Francci3_2510</name>
</gene>
<dbReference type="InterPro" id="IPR002078">
    <property type="entry name" value="Sigma_54_int"/>
</dbReference>
<keyword evidence="3" id="KW-0805">Transcription regulation</keyword>
<dbReference type="Pfam" id="PF25601">
    <property type="entry name" value="AAA_lid_14"/>
    <property type="match status" value="1"/>
</dbReference>
<dbReference type="InterPro" id="IPR002197">
    <property type="entry name" value="HTH_Fis"/>
</dbReference>
<dbReference type="SUPFAM" id="SSF46689">
    <property type="entry name" value="Homeodomain-like"/>
    <property type="match status" value="1"/>
</dbReference>
<organism evidence="7 8">
    <name type="scientific">Frankia casuarinae (strain DSM 45818 / CECT 9043 / HFP020203 / CcI3)</name>
    <dbReference type="NCBI Taxonomy" id="106370"/>
    <lineage>
        <taxon>Bacteria</taxon>
        <taxon>Bacillati</taxon>
        <taxon>Actinomycetota</taxon>
        <taxon>Actinomycetes</taxon>
        <taxon>Frankiales</taxon>
        <taxon>Frankiaceae</taxon>
        <taxon>Frankia</taxon>
    </lineage>
</organism>
<dbReference type="Pfam" id="PF01590">
    <property type="entry name" value="GAF"/>
    <property type="match status" value="1"/>
</dbReference>
<dbReference type="EMBL" id="CP000249">
    <property type="protein sequence ID" value="ABD11877.1"/>
    <property type="molecule type" value="Genomic_DNA"/>
</dbReference>
<dbReference type="Gene3D" id="1.10.10.60">
    <property type="entry name" value="Homeodomain-like"/>
    <property type="match status" value="1"/>
</dbReference>
<dbReference type="KEGG" id="fra:Francci3_2510"/>
<dbReference type="OrthoDB" id="3218344at2"/>
<sequence length="615" mass="66588">MPDTANRLLRVAAARADFLECGRAGAVGVPDVLAASWERSQAAGVDSARPHSDYIDDIDTGSRLVRCARPVLTQLGNDTADLPLVIALTDHRARLVQRIDLSSTVGRLLDRVEFAPGFNYSESMMGTNGVGTVIEAGQPVSIVGPEHFTEPLQCFACTGAPVIDPLTGRVEGVLDISTLTQTWSPLMHTLVKSAAKDISRNLLLDRSQSQQAVFETYLRVEARASRQAVFAFGDSVFIANTPAQGLFDASEQLTLREHATFLMSRRDRVSDTLVLPGGRMVHIRGTRILAGSEVAGMVVIADLVATEKAGSPGDFTEQVLPQIAVATLQTSRIAGDLYRPHETITGGRSPAWVRACDKLREALIAKKPAIVLGETGTGKFTLVAEIFHASHPGGRSVSMDASQLTIENSETDIDSLLAGKPEPTLYIVRNVDQASTEGVEQLDVFFTAIGRLDNPTSFVATLSDSSLDSDLPFHALLGHFEVAITVPPLRCRTDDLTAITSSVLRDMAPNRKVRLSPAAERIIARYSWPRNVSQLREALEHALRRRPVGEIQAQDLPAYCQTTSRHVLTPLEAAERDTIVAALQETEGNRMLAATRLGMSRSGLYRKLKAYGITA</sequence>
<accession>Q2JA15</accession>
<dbReference type="SUPFAM" id="SSF52540">
    <property type="entry name" value="P-loop containing nucleoside triphosphate hydrolases"/>
    <property type="match status" value="1"/>
</dbReference>
<dbReference type="PRINTS" id="PR01590">
    <property type="entry name" value="HTHFIS"/>
</dbReference>
<dbReference type="InterPro" id="IPR009057">
    <property type="entry name" value="Homeodomain-like_sf"/>
</dbReference>
<dbReference type="eggNOG" id="COG3284">
    <property type="taxonomic scope" value="Bacteria"/>
</dbReference>
<keyword evidence="8" id="KW-1185">Reference proteome</keyword>
<keyword evidence="2" id="KW-0067">ATP-binding</keyword>
<keyword evidence="1" id="KW-0547">Nucleotide-binding</keyword>
<dbReference type="Pfam" id="PF02954">
    <property type="entry name" value="HTH_8"/>
    <property type="match status" value="1"/>
</dbReference>
<evidence type="ECO:0000256" key="4">
    <source>
        <dbReference type="ARBA" id="ARBA00023125"/>
    </source>
</evidence>
<evidence type="ECO:0000259" key="6">
    <source>
        <dbReference type="PROSITE" id="PS50045"/>
    </source>
</evidence>
<keyword evidence="4" id="KW-0238">DNA-binding</keyword>
<dbReference type="STRING" id="106370.Francci3_2510"/>
<name>Q2JA15_FRACC</name>
<dbReference type="InterPro" id="IPR058031">
    <property type="entry name" value="AAA_lid_NorR"/>
</dbReference>